<dbReference type="EMBL" id="JACVEW010000004">
    <property type="protein sequence ID" value="MBP0047786.1"/>
    <property type="molecule type" value="Genomic_DNA"/>
</dbReference>
<gene>
    <name evidence="5 7" type="primary">hflX</name>
    <name evidence="7" type="ORF">H9C73_03480</name>
</gene>
<keyword evidence="1" id="KW-0479">Metal-binding</keyword>
<evidence type="ECO:0000313" key="7">
    <source>
        <dbReference type="EMBL" id="MBP0047786.1"/>
    </source>
</evidence>
<evidence type="ECO:0000256" key="5">
    <source>
        <dbReference type="HAMAP-Rule" id="MF_00900"/>
    </source>
</evidence>
<evidence type="ECO:0000256" key="3">
    <source>
        <dbReference type="ARBA" id="ARBA00022842"/>
    </source>
</evidence>
<dbReference type="InterPro" id="IPR045498">
    <property type="entry name" value="HflX_C"/>
</dbReference>
<dbReference type="CDD" id="cd01878">
    <property type="entry name" value="HflX"/>
    <property type="match status" value="1"/>
</dbReference>
<comment type="caution">
    <text evidence="7">The sequence shown here is derived from an EMBL/GenBank/DDBJ whole genome shotgun (WGS) entry which is preliminary data.</text>
</comment>
<evidence type="ECO:0000256" key="2">
    <source>
        <dbReference type="ARBA" id="ARBA00022741"/>
    </source>
</evidence>
<dbReference type="PIRSF" id="PIRSF006809">
    <property type="entry name" value="GTP-binding_hflX_prd"/>
    <property type="match status" value="1"/>
</dbReference>
<dbReference type="Gene3D" id="3.40.50.11060">
    <property type="entry name" value="GTPase HflX, N-terminal domain"/>
    <property type="match status" value="1"/>
</dbReference>
<keyword evidence="4 5" id="KW-0342">GTP-binding</keyword>
<dbReference type="SUPFAM" id="SSF52540">
    <property type="entry name" value="P-loop containing nucleoside triphosphate hydrolases"/>
    <property type="match status" value="1"/>
</dbReference>
<reference evidence="7 8" key="1">
    <citation type="submission" date="2020-09" db="EMBL/GenBank/DDBJ databases">
        <authorList>
            <person name="Tanuku N.R.S."/>
        </authorList>
    </citation>
    <scope>NUCLEOTIDE SEQUENCE [LARGE SCALE GENOMIC DNA]</scope>
    <source>
        <strain evidence="7 8">AK62</strain>
    </source>
</reference>
<comment type="similarity">
    <text evidence="5">Belongs to the TRAFAC class OBG-HflX-like GTPase superfamily. HflX GTPase family.</text>
</comment>
<dbReference type="InterPro" id="IPR006073">
    <property type="entry name" value="GTP-bd"/>
</dbReference>
<dbReference type="NCBIfam" id="TIGR03156">
    <property type="entry name" value="GTP_HflX"/>
    <property type="match status" value="1"/>
</dbReference>
<evidence type="ECO:0000256" key="1">
    <source>
        <dbReference type="ARBA" id="ARBA00022723"/>
    </source>
</evidence>
<keyword evidence="8" id="KW-1185">Reference proteome</keyword>
<organism evidence="7 8">
    <name type="scientific">Marinobacterium alkalitolerans</name>
    <dbReference type="NCBI Taxonomy" id="1542925"/>
    <lineage>
        <taxon>Bacteria</taxon>
        <taxon>Pseudomonadati</taxon>
        <taxon>Pseudomonadota</taxon>
        <taxon>Gammaproteobacteria</taxon>
        <taxon>Oceanospirillales</taxon>
        <taxon>Oceanospirillaceae</taxon>
        <taxon>Marinobacterium</taxon>
    </lineage>
</organism>
<dbReference type="InterPro" id="IPR042108">
    <property type="entry name" value="GTPase_HflX_N_sf"/>
</dbReference>
<comment type="function">
    <text evidence="5">GTPase that associates with the 50S ribosomal subunit and may have a role during protein synthesis or ribosome biogenesis.</text>
</comment>
<dbReference type="Pfam" id="PF01926">
    <property type="entry name" value="MMR_HSR1"/>
    <property type="match status" value="1"/>
</dbReference>
<proteinExistence type="inferred from homology"/>
<dbReference type="InterPro" id="IPR016496">
    <property type="entry name" value="GTPase_HflX"/>
</dbReference>
<name>A0ABS3Z7U4_9GAMM</name>
<dbReference type="InterPro" id="IPR025121">
    <property type="entry name" value="GTPase_HflX_N"/>
</dbReference>
<dbReference type="Pfam" id="PF19275">
    <property type="entry name" value="HflX_C"/>
    <property type="match status" value="1"/>
</dbReference>
<protein>
    <recommendedName>
        <fullName evidence="5">GTPase HflX</fullName>
    </recommendedName>
    <alternativeName>
        <fullName evidence="5">GTP-binding protein HflX</fullName>
    </alternativeName>
</protein>
<dbReference type="InterPro" id="IPR030394">
    <property type="entry name" value="G_HFLX_dom"/>
</dbReference>
<dbReference type="Gene3D" id="3.40.50.300">
    <property type="entry name" value="P-loop containing nucleotide triphosphate hydrolases"/>
    <property type="match status" value="1"/>
</dbReference>
<dbReference type="Pfam" id="PF13167">
    <property type="entry name" value="GTP-bdg_N"/>
    <property type="match status" value="1"/>
</dbReference>
<evidence type="ECO:0000256" key="4">
    <source>
        <dbReference type="ARBA" id="ARBA00023134"/>
    </source>
</evidence>
<dbReference type="HAMAP" id="MF_00900">
    <property type="entry name" value="GTPase_HflX"/>
    <property type="match status" value="1"/>
</dbReference>
<keyword evidence="3" id="KW-0460">Magnesium</keyword>
<feature type="domain" description="Hflx-type G" evidence="6">
    <location>
        <begin position="199"/>
        <end position="366"/>
    </location>
</feature>
<evidence type="ECO:0000313" key="8">
    <source>
        <dbReference type="Proteomes" id="UP000810171"/>
    </source>
</evidence>
<sequence length="432" mass="48933">MFFERPESGERAVLVHIDFSSEEDRENPRELEELALSAGADPVEFLTGSRADPSPKFFLGKGKVEELAELVRLHEAELVIFNHALSPGQERNLERELKCRVLDRTGLILDIFAQRARTHEGKLQVELAQLEHMSTRLVRGWTHLERQKGGIGLRGPGETQLETDRRLLRGRIKSILKRLEKVRKQRDQGRRARQRAEIPTVSLVGYTNAGKSTLFNRITTSEVYAADQLFATLDPTLRKIELEDVGSAILADTVGFIRHLPHKLVEAFRATLQETTDAGLLLHVIDCYDDERLEHIDQVEAVLEEIGASEVPVLQVYNKIDQLETVEPRIDRDENGVPWRVWVSAVSGAGIDLLLKAISERLGEEMFHDVLTLAPSDGQFRAQLYAQGSVVSEAVDDEGRMQLEVRLQMKDFKRLLSRLGLKQEQYVPQTVD</sequence>
<dbReference type="RefSeq" id="WP_209286406.1">
    <property type="nucleotide sequence ID" value="NZ_JACVEW010000004.1"/>
</dbReference>
<dbReference type="PRINTS" id="PR00326">
    <property type="entry name" value="GTP1OBG"/>
</dbReference>
<dbReference type="InterPro" id="IPR032305">
    <property type="entry name" value="GTP-bd_M"/>
</dbReference>
<dbReference type="Proteomes" id="UP000810171">
    <property type="component" value="Unassembled WGS sequence"/>
</dbReference>
<evidence type="ECO:0000259" key="6">
    <source>
        <dbReference type="PROSITE" id="PS51705"/>
    </source>
</evidence>
<dbReference type="PROSITE" id="PS51705">
    <property type="entry name" value="G_HFLX"/>
    <property type="match status" value="1"/>
</dbReference>
<keyword evidence="5" id="KW-0963">Cytoplasm</keyword>
<keyword evidence="2 5" id="KW-0547">Nucleotide-binding</keyword>
<dbReference type="Gene3D" id="6.10.250.2860">
    <property type="match status" value="1"/>
</dbReference>
<accession>A0ABS3Z7U4</accession>
<comment type="subcellular location">
    <subcellularLocation>
        <location evidence="5">Cytoplasm</location>
    </subcellularLocation>
    <text evidence="5">May associate with membranes.</text>
</comment>
<dbReference type="InterPro" id="IPR027417">
    <property type="entry name" value="P-loop_NTPase"/>
</dbReference>
<dbReference type="NCBIfam" id="NF008280">
    <property type="entry name" value="PRK11058.1"/>
    <property type="match status" value="1"/>
</dbReference>
<dbReference type="PANTHER" id="PTHR10229">
    <property type="entry name" value="GTP-BINDING PROTEIN HFLX"/>
    <property type="match status" value="1"/>
</dbReference>
<comment type="subunit">
    <text evidence="5">Monomer. Associates with the 50S ribosomal subunit.</text>
</comment>
<dbReference type="PANTHER" id="PTHR10229:SF0">
    <property type="entry name" value="GTP-BINDING PROTEIN 6-RELATED"/>
    <property type="match status" value="1"/>
</dbReference>
<dbReference type="Pfam" id="PF16360">
    <property type="entry name" value="GTP-bdg_M"/>
    <property type="match status" value="1"/>
</dbReference>